<comment type="cofactor">
    <cofactor evidence="1 6">
        <name>FAD</name>
        <dbReference type="ChEBI" id="CHEBI:57692"/>
    </cofactor>
</comment>
<dbReference type="Gene3D" id="1.10.540.10">
    <property type="entry name" value="Acyl-CoA dehydrogenase/oxidase, N-terminal domain"/>
    <property type="match status" value="1"/>
</dbReference>
<dbReference type="InterPro" id="IPR009075">
    <property type="entry name" value="AcylCo_DH/oxidase_C"/>
</dbReference>
<sequence length="395" mass="41955">MTLLDAALPAAAADDGPRLGLGPSREAARRGFAAWTDEHVAPFAGEWDRAARTPPELVRAMAAAGYLGAVVPAEFGGAAMDAVTFALLNEELGRGCSSVRSLLTVHSMACHAVARWGSRAQRERWLPSMAAGETIGAFGLSEPEVGSDAAAIQTTAELDGDAYVLNGRKRWTTYGQIADVLLTFARGEGRPLALLVDLRAPGVTVRPLGVTGTRASMVAEIEFDAVRVPRENRLAGPGFGMAVALSVLEVGRLSVASGCVGIIRACLDASTAYAARRRQFGVPIGEHQLVQRRLANMATDLRAARLLCLNAAWLRDAGDPEGAREVFHAKYFASLAATRAALDTVQIHGANGCTEEYPADRLLRDSRVMEIIEGSTEIQQVTLGRWALEAAPRDS</sequence>
<accession>A0A841H297</accession>
<dbReference type="Gene3D" id="1.20.140.10">
    <property type="entry name" value="Butyryl-CoA Dehydrogenase, subunit A, domain 3"/>
    <property type="match status" value="1"/>
</dbReference>
<comment type="caution">
    <text evidence="10">The sequence shown here is derived from an EMBL/GenBank/DDBJ whole genome shotgun (WGS) entry which is preliminary data.</text>
</comment>
<dbReference type="InterPro" id="IPR046373">
    <property type="entry name" value="Acyl-CoA_Oxase/DH_mid-dom_sf"/>
</dbReference>
<evidence type="ECO:0000259" key="9">
    <source>
        <dbReference type="Pfam" id="PF02771"/>
    </source>
</evidence>
<dbReference type="FunFam" id="1.20.140.10:FF:000001">
    <property type="entry name" value="Acyl-CoA dehydrogenase"/>
    <property type="match status" value="1"/>
</dbReference>
<evidence type="ECO:0000256" key="3">
    <source>
        <dbReference type="ARBA" id="ARBA00022630"/>
    </source>
</evidence>
<reference evidence="10 11" key="1">
    <citation type="submission" date="2020-08" db="EMBL/GenBank/DDBJ databases">
        <title>Genomic Encyclopedia of Type Strains, Phase IV (KMG-IV): sequencing the most valuable type-strain genomes for metagenomic binning, comparative biology and taxonomic classification.</title>
        <authorList>
            <person name="Goeker M."/>
        </authorList>
    </citation>
    <scope>NUCLEOTIDE SEQUENCE [LARGE SCALE GENOMIC DNA]</scope>
    <source>
        <strain evidence="10 11">DSM 29007</strain>
    </source>
</reference>
<dbReference type="InterPro" id="IPR036250">
    <property type="entry name" value="AcylCo_DH-like_C"/>
</dbReference>
<evidence type="ECO:0000256" key="1">
    <source>
        <dbReference type="ARBA" id="ARBA00001974"/>
    </source>
</evidence>
<dbReference type="PANTHER" id="PTHR43884:SF12">
    <property type="entry name" value="ISOVALERYL-COA DEHYDROGENASE, MITOCHONDRIAL-RELATED"/>
    <property type="match status" value="1"/>
</dbReference>
<dbReference type="InterPro" id="IPR013786">
    <property type="entry name" value="AcylCoA_DH/ox_N"/>
</dbReference>
<dbReference type="Gene3D" id="2.40.110.10">
    <property type="entry name" value="Butyryl-CoA Dehydrogenase, subunit A, domain 2"/>
    <property type="match status" value="1"/>
</dbReference>
<evidence type="ECO:0000259" key="7">
    <source>
        <dbReference type="Pfam" id="PF00441"/>
    </source>
</evidence>
<keyword evidence="5 6" id="KW-0560">Oxidoreductase</keyword>
<feature type="domain" description="Acyl-CoA dehydrogenase/oxidase C-terminal" evidence="7">
    <location>
        <begin position="240"/>
        <end position="387"/>
    </location>
</feature>
<dbReference type="Pfam" id="PF02771">
    <property type="entry name" value="Acyl-CoA_dh_N"/>
    <property type="match status" value="1"/>
</dbReference>
<feature type="domain" description="Acyl-CoA dehydrogenase/oxidase N-terminal" evidence="9">
    <location>
        <begin position="25"/>
        <end position="133"/>
    </location>
</feature>
<evidence type="ECO:0000259" key="8">
    <source>
        <dbReference type="Pfam" id="PF02770"/>
    </source>
</evidence>
<dbReference type="Pfam" id="PF00441">
    <property type="entry name" value="Acyl-CoA_dh_1"/>
    <property type="match status" value="1"/>
</dbReference>
<dbReference type="RefSeq" id="WP_205761512.1">
    <property type="nucleotide sequence ID" value="NZ_JABDTL010000001.1"/>
</dbReference>
<dbReference type="InterPro" id="IPR037069">
    <property type="entry name" value="AcylCoA_DH/ox_N_sf"/>
</dbReference>
<comment type="similarity">
    <text evidence="2 6">Belongs to the acyl-CoA dehydrogenase family.</text>
</comment>
<keyword evidence="4 6" id="KW-0274">FAD</keyword>
<evidence type="ECO:0000256" key="4">
    <source>
        <dbReference type="ARBA" id="ARBA00022827"/>
    </source>
</evidence>
<dbReference type="Proteomes" id="UP000582837">
    <property type="component" value="Unassembled WGS sequence"/>
</dbReference>
<evidence type="ECO:0000313" key="11">
    <source>
        <dbReference type="Proteomes" id="UP000582837"/>
    </source>
</evidence>
<dbReference type="AlphaFoldDB" id="A0A841H297"/>
<proteinExistence type="inferred from homology"/>
<evidence type="ECO:0000313" key="10">
    <source>
        <dbReference type="EMBL" id="MBB6072056.1"/>
    </source>
</evidence>
<evidence type="ECO:0000256" key="6">
    <source>
        <dbReference type="RuleBase" id="RU362125"/>
    </source>
</evidence>
<dbReference type="InterPro" id="IPR009100">
    <property type="entry name" value="AcylCoA_DH/oxidase_NM_dom_sf"/>
</dbReference>
<dbReference type="SUPFAM" id="SSF56645">
    <property type="entry name" value="Acyl-CoA dehydrogenase NM domain-like"/>
    <property type="match status" value="1"/>
</dbReference>
<dbReference type="GO" id="GO:0050660">
    <property type="term" value="F:flavin adenine dinucleotide binding"/>
    <property type="evidence" value="ECO:0007669"/>
    <property type="project" value="InterPro"/>
</dbReference>
<keyword evidence="11" id="KW-1185">Reference proteome</keyword>
<evidence type="ECO:0000256" key="5">
    <source>
        <dbReference type="ARBA" id="ARBA00023002"/>
    </source>
</evidence>
<dbReference type="GO" id="GO:0003995">
    <property type="term" value="F:acyl-CoA dehydrogenase activity"/>
    <property type="evidence" value="ECO:0007669"/>
    <property type="project" value="TreeGrafter"/>
</dbReference>
<protein>
    <recommendedName>
        <fullName evidence="12">Acyl-CoA dehydrogenase</fullName>
    </recommendedName>
</protein>
<dbReference type="Pfam" id="PF02770">
    <property type="entry name" value="Acyl-CoA_dh_M"/>
    <property type="match status" value="1"/>
</dbReference>
<gene>
    <name evidence="10" type="ORF">HNQ61_003717</name>
</gene>
<dbReference type="SUPFAM" id="SSF47203">
    <property type="entry name" value="Acyl-CoA dehydrogenase C-terminal domain-like"/>
    <property type="match status" value="1"/>
</dbReference>
<dbReference type="InterPro" id="IPR006091">
    <property type="entry name" value="Acyl-CoA_Oxase/DH_mid-dom"/>
</dbReference>
<name>A0A841H297_9BACT</name>
<dbReference type="PANTHER" id="PTHR43884">
    <property type="entry name" value="ACYL-COA DEHYDROGENASE"/>
    <property type="match status" value="1"/>
</dbReference>
<evidence type="ECO:0008006" key="12">
    <source>
        <dbReference type="Google" id="ProtNLM"/>
    </source>
</evidence>
<feature type="domain" description="Acyl-CoA oxidase/dehydrogenase middle" evidence="8">
    <location>
        <begin position="137"/>
        <end position="226"/>
    </location>
</feature>
<dbReference type="PIRSF" id="PIRSF016578">
    <property type="entry name" value="HsaA"/>
    <property type="match status" value="1"/>
</dbReference>
<keyword evidence="3 6" id="KW-0285">Flavoprotein</keyword>
<dbReference type="EMBL" id="JACHIA010000012">
    <property type="protein sequence ID" value="MBB6072056.1"/>
    <property type="molecule type" value="Genomic_DNA"/>
</dbReference>
<evidence type="ECO:0000256" key="2">
    <source>
        <dbReference type="ARBA" id="ARBA00009347"/>
    </source>
</evidence>
<organism evidence="10 11">
    <name type="scientific">Longimicrobium terrae</name>
    <dbReference type="NCBI Taxonomy" id="1639882"/>
    <lineage>
        <taxon>Bacteria</taxon>
        <taxon>Pseudomonadati</taxon>
        <taxon>Gemmatimonadota</taxon>
        <taxon>Longimicrobiia</taxon>
        <taxon>Longimicrobiales</taxon>
        <taxon>Longimicrobiaceae</taxon>
        <taxon>Longimicrobium</taxon>
    </lineage>
</organism>